<evidence type="ECO:0000313" key="3">
    <source>
        <dbReference type="EMBL" id="KNZ57626.1"/>
    </source>
</evidence>
<feature type="region of interest" description="Disordered" evidence="1">
    <location>
        <begin position="33"/>
        <end position="68"/>
    </location>
</feature>
<feature type="region of interest" description="Disordered" evidence="1">
    <location>
        <begin position="527"/>
        <end position="553"/>
    </location>
</feature>
<proteinExistence type="predicted"/>
<dbReference type="AlphaFoldDB" id="A0A0L6VA01"/>
<protein>
    <submittedName>
        <fullName evidence="3">Uncharacterized protein</fullName>
    </submittedName>
</protein>
<gene>
    <name evidence="3" type="ORF">VP01_210g5</name>
</gene>
<keyword evidence="4" id="KW-1185">Reference proteome</keyword>
<name>A0A0L6VA01_9BASI</name>
<organism evidence="3 4">
    <name type="scientific">Puccinia sorghi</name>
    <dbReference type="NCBI Taxonomy" id="27349"/>
    <lineage>
        <taxon>Eukaryota</taxon>
        <taxon>Fungi</taxon>
        <taxon>Dikarya</taxon>
        <taxon>Basidiomycota</taxon>
        <taxon>Pucciniomycotina</taxon>
        <taxon>Pucciniomycetes</taxon>
        <taxon>Pucciniales</taxon>
        <taxon>Pucciniaceae</taxon>
        <taxon>Puccinia</taxon>
    </lineage>
</organism>
<evidence type="ECO:0000256" key="2">
    <source>
        <dbReference type="SAM" id="Phobius"/>
    </source>
</evidence>
<evidence type="ECO:0000256" key="1">
    <source>
        <dbReference type="SAM" id="MobiDB-lite"/>
    </source>
</evidence>
<sequence>MYTRGDMTEYRDKGIPKGREYVKRIGERSGMRRSVHGKLLDDRKGKGGGQGLGEHGKTHISPHSSAATVRPGLKGCGRTAGFEINELDYSEQHHVSLIITEMAGVTLRSLRNLICCDLFFAPQAYGFILVLPMMDNSYLQCSISVFYYHDHFLSSCKRKERGDQFAEERSCGELTKSLQTHIWMPSTQTPPPTQNHTRIKKPHNKTRFSFLSLRVCFLFRKEIRMAKVKEMMEKRVSLWACKSFLQQLENMGVSPSFSGVLTCMSSNLGTKVGLRTAKFTHNIIFCFFVVICFIVNWIHTLWRSIPHLAPKTLECLFFSFASVALSVTLLWAQNEFSYSAPSESFIIIQLALIFSVQNLERTFPGMNFVGHAWCFLCYTDMEDLIHCQNRTSGFLNRFPGPLRWKHSSTFCSAYVRIFPLLEPSPLTSLSRLIKLLAESLRIVVSLTPMDDGMNGFLETGRLSERLLHCRSIDSYGPVSPSLSSPSALSLMECFIFCTHHLFITLTKTGAYSLECVSIMKKKACHNNKKRASDSAPSSLAEKDSSLSASPSPQQERLTELIVAQAWASSSSIPSPISGWLNRLSYHIPLPLPLALLHPTSHTTHPQDSPLPPCLPSWQGDLLRNPLDWLYQLQSFPLSTFSPAHVFVFGTVQPYIRVTDSNA</sequence>
<comment type="caution">
    <text evidence="3">The sequence shown here is derived from an EMBL/GenBank/DDBJ whole genome shotgun (WGS) entry which is preliminary data.</text>
</comment>
<feature type="transmembrane region" description="Helical" evidence="2">
    <location>
        <begin position="279"/>
        <end position="301"/>
    </location>
</feature>
<accession>A0A0L6VA01</accession>
<dbReference type="VEuPathDB" id="FungiDB:VP01_210g5"/>
<reference evidence="3 4" key="1">
    <citation type="submission" date="2015-08" db="EMBL/GenBank/DDBJ databases">
        <title>Next Generation Sequencing and Analysis of the Genome of Puccinia sorghi L Schw, the Causal Agent of Maize Common Rust.</title>
        <authorList>
            <person name="Rochi L."/>
            <person name="Burguener G."/>
            <person name="Darino M."/>
            <person name="Turjanski A."/>
            <person name="Kreff E."/>
            <person name="Dieguez M.J."/>
            <person name="Sacco F."/>
        </authorList>
    </citation>
    <scope>NUCLEOTIDE SEQUENCE [LARGE SCALE GENOMIC DNA]</scope>
    <source>
        <strain evidence="3 4">RO10H11247</strain>
    </source>
</reference>
<keyword evidence="2" id="KW-1133">Transmembrane helix</keyword>
<keyword evidence="2" id="KW-0472">Membrane</keyword>
<dbReference type="EMBL" id="LAVV01006959">
    <property type="protein sequence ID" value="KNZ57626.1"/>
    <property type="molecule type" value="Genomic_DNA"/>
</dbReference>
<evidence type="ECO:0000313" key="4">
    <source>
        <dbReference type="Proteomes" id="UP000037035"/>
    </source>
</evidence>
<keyword evidence="2" id="KW-0812">Transmembrane</keyword>
<dbReference type="Proteomes" id="UP000037035">
    <property type="component" value="Unassembled WGS sequence"/>
</dbReference>